<gene>
    <name evidence="7" type="ORF">SAMN02745154_00404</name>
</gene>
<comment type="subcellular location">
    <subcellularLocation>
        <location evidence="1">Membrane</location>
        <topology evidence="1">Single-pass membrane protein</topology>
    </subcellularLocation>
</comment>
<sequence>MANLFNNSEIKNPQGLEPVADNTPVKATASTGAKVMVYLSFLLIVPIFLYIIKRNNFLRTQNEINEKASLIDVQLQKRSDTLTKLVAQVKSYKIHEEKVFEDVARLRALTLSGNTAANSNEIESLNNSIFGRLMAVGENYPELKADSMYMNLMDETAYIEREIASARRLYNSTVNAFNMSIMTFPANVVAENMGLSTASLFQASTKARLDVDMNELGL</sequence>
<dbReference type="AlphaFoldDB" id="A0A1T4LBQ8"/>
<dbReference type="STRING" id="171291.SAMN02745154_00404"/>
<dbReference type="PANTHER" id="PTHR34478:SF1">
    <property type="entry name" value="PROTEIN LEMA"/>
    <property type="match status" value="1"/>
</dbReference>
<name>A0A1T4LBQ8_9BACT</name>
<dbReference type="InterPro" id="IPR007156">
    <property type="entry name" value="MamQ_LemA"/>
</dbReference>
<accession>A0A1T4LBQ8</accession>
<dbReference type="OrthoDB" id="384498at2"/>
<keyword evidence="3 6" id="KW-0812">Transmembrane</keyword>
<evidence type="ECO:0000256" key="1">
    <source>
        <dbReference type="ARBA" id="ARBA00004167"/>
    </source>
</evidence>
<organism evidence="7 8">
    <name type="scientific">Mycoplasmopsis verecunda</name>
    <dbReference type="NCBI Taxonomy" id="171291"/>
    <lineage>
        <taxon>Bacteria</taxon>
        <taxon>Bacillati</taxon>
        <taxon>Mycoplasmatota</taxon>
        <taxon>Mycoplasmoidales</taxon>
        <taxon>Metamycoplasmataceae</taxon>
        <taxon>Mycoplasmopsis</taxon>
    </lineage>
</organism>
<evidence type="ECO:0000256" key="2">
    <source>
        <dbReference type="ARBA" id="ARBA00008854"/>
    </source>
</evidence>
<dbReference type="EMBL" id="FUXF01000011">
    <property type="protein sequence ID" value="SJZ52262.1"/>
    <property type="molecule type" value="Genomic_DNA"/>
</dbReference>
<evidence type="ECO:0000256" key="3">
    <source>
        <dbReference type="ARBA" id="ARBA00022692"/>
    </source>
</evidence>
<keyword evidence="4 6" id="KW-1133">Transmembrane helix</keyword>
<dbReference type="Pfam" id="PF04011">
    <property type="entry name" value="LemA"/>
    <property type="match status" value="1"/>
</dbReference>
<evidence type="ECO:0000256" key="4">
    <source>
        <dbReference type="ARBA" id="ARBA00022989"/>
    </source>
</evidence>
<comment type="similarity">
    <text evidence="2">Belongs to the LemA family.</text>
</comment>
<evidence type="ECO:0000313" key="8">
    <source>
        <dbReference type="Proteomes" id="UP000190389"/>
    </source>
</evidence>
<reference evidence="8" key="1">
    <citation type="submission" date="2017-02" db="EMBL/GenBank/DDBJ databases">
        <authorList>
            <person name="Varghese N."/>
            <person name="Submissions S."/>
        </authorList>
    </citation>
    <scope>NUCLEOTIDE SEQUENCE [LARGE SCALE GENOMIC DNA]</scope>
    <source>
        <strain evidence="8">ATCC 27862</strain>
    </source>
</reference>
<dbReference type="Proteomes" id="UP000190389">
    <property type="component" value="Unassembled WGS sequence"/>
</dbReference>
<evidence type="ECO:0000313" key="7">
    <source>
        <dbReference type="EMBL" id="SJZ52262.1"/>
    </source>
</evidence>
<protein>
    <submittedName>
        <fullName evidence="7">LemA protein</fullName>
    </submittedName>
</protein>
<evidence type="ECO:0000256" key="5">
    <source>
        <dbReference type="ARBA" id="ARBA00023136"/>
    </source>
</evidence>
<dbReference type="GO" id="GO:0016020">
    <property type="term" value="C:membrane"/>
    <property type="evidence" value="ECO:0007669"/>
    <property type="project" value="UniProtKB-SubCell"/>
</dbReference>
<dbReference type="InterPro" id="IPR023353">
    <property type="entry name" value="LemA-like_dom_sf"/>
</dbReference>
<feature type="transmembrane region" description="Helical" evidence="6">
    <location>
        <begin position="35"/>
        <end position="52"/>
    </location>
</feature>
<dbReference type="Gene3D" id="1.20.1440.20">
    <property type="entry name" value="LemA-like domain"/>
    <property type="match status" value="1"/>
</dbReference>
<proteinExistence type="inferred from homology"/>
<dbReference type="PANTHER" id="PTHR34478">
    <property type="entry name" value="PROTEIN LEMA"/>
    <property type="match status" value="1"/>
</dbReference>
<dbReference type="SUPFAM" id="SSF140478">
    <property type="entry name" value="LemA-like"/>
    <property type="match status" value="1"/>
</dbReference>
<keyword evidence="5 6" id="KW-0472">Membrane</keyword>
<keyword evidence="8" id="KW-1185">Reference proteome</keyword>
<evidence type="ECO:0000256" key="6">
    <source>
        <dbReference type="SAM" id="Phobius"/>
    </source>
</evidence>
<dbReference type="RefSeq" id="WP_078747129.1">
    <property type="nucleotide sequence ID" value="NZ_CP137850.1"/>
</dbReference>